<dbReference type="InterPro" id="IPR020057">
    <property type="entry name" value="Ribosomal_bL25_b-dom"/>
</dbReference>
<name>X1CDL6_9ZZZZ</name>
<dbReference type="InterPro" id="IPR037121">
    <property type="entry name" value="Ribosomal_bL25_C"/>
</dbReference>
<accession>X1CDL6</accession>
<dbReference type="Pfam" id="PF14693">
    <property type="entry name" value="Ribosomal_TL5_C"/>
    <property type="match status" value="1"/>
</dbReference>
<feature type="domain" description="Large ribosomal subunit protein bL25 beta" evidence="2">
    <location>
        <begin position="1"/>
        <end position="49"/>
    </location>
</feature>
<sequence length="84" mass="9112">ECLPAKIPASVELDISSLTEAEQMVRVKDIELEKGVTILNDPELVVVKIGSRPVEVVAEREVTEEAVEAPEAAPPPKKKAPKKK</sequence>
<dbReference type="EMBL" id="BART01027250">
    <property type="protein sequence ID" value="GAG91237.1"/>
    <property type="molecule type" value="Genomic_DNA"/>
</dbReference>
<dbReference type="GO" id="GO:0006412">
    <property type="term" value="P:translation"/>
    <property type="evidence" value="ECO:0007669"/>
    <property type="project" value="InterPro"/>
</dbReference>
<feature type="region of interest" description="Disordered" evidence="1">
    <location>
        <begin position="61"/>
        <end position="84"/>
    </location>
</feature>
<evidence type="ECO:0000313" key="3">
    <source>
        <dbReference type="EMBL" id="GAG91237.1"/>
    </source>
</evidence>
<proteinExistence type="predicted"/>
<protein>
    <recommendedName>
        <fullName evidence="2">Large ribosomal subunit protein bL25 beta domain-containing protein</fullName>
    </recommendedName>
</protein>
<organism evidence="3">
    <name type="scientific">marine sediment metagenome</name>
    <dbReference type="NCBI Taxonomy" id="412755"/>
    <lineage>
        <taxon>unclassified sequences</taxon>
        <taxon>metagenomes</taxon>
        <taxon>ecological metagenomes</taxon>
    </lineage>
</organism>
<comment type="caution">
    <text evidence="3">The sequence shown here is derived from an EMBL/GenBank/DDBJ whole genome shotgun (WGS) entry which is preliminary data.</text>
</comment>
<dbReference type="SUPFAM" id="SSF50715">
    <property type="entry name" value="Ribosomal protein L25-like"/>
    <property type="match status" value="1"/>
</dbReference>
<evidence type="ECO:0000259" key="2">
    <source>
        <dbReference type="Pfam" id="PF14693"/>
    </source>
</evidence>
<dbReference type="AlphaFoldDB" id="X1CDL6"/>
<reference evidence="3" key="1">
    <citation type="journal article" date="2014" name="Front. Microbiol.">
        <title>High frequency of phylogenetically diverse reductive dehalogenase-homologous genes in deep subseafloor sedimentary metagenomes.</title>
        <authorList>
            <person name="Kawai M."/>
            <person name="Futagami T."/>
            <person name="Toyoda A."/>
            <person name="Takaki Y."/>
            <person name="Nishi S."/>
            <person name="Hori S."/>
            <person name="Arai W."/>
            <person name="Tsubouchi T."/>
            <person name="Morono Y."/>
            <person name="Uchiyama I."/>
            <person name="Ito T."/>
            <person name="Fujiyama A."/>
            <person name="Inagaki F."/>
            <person name="Takami H."/>
        </authorList>
    </citation>
    <scope>NUCLEOTIDE SEQUENCE</scope>
    <source>
        <strain evidence="3">Expedition CK06-06</strain>
    </source>
</reference>
<gene>
    <name evidence="3" type="ORF">S01H4_48347</name>
</gene>
<evidence type="ECO:0000256" key="1">
    <source>
        <dbReference type="SAM" id="MobiDB-lite"/>
    </source>
</evidence>
<dbReference type="Gene3D" id="2.170.120.20">
    <property type="entry name" value="Ribosomal protein L25, beta domain"/>
    <property type="match status" value="1"/>
</dbReference>
<dbReference type="InterPro" id="IPR011035">
    <property type="entry name" value="Ribosomal_bL25/Gln-tRNA_synth"/>
</dbReference>
<feature type="non-terminal residue" evidence="3">
    <location>
        <position position="1"/>
    </location>
</feature>